<protein>
    <recommendedName>
        <fullName evidence="4">3-phosphoshikimate 1-carboxyvinyltransferase</fullName>
    </recommendedName>
</protein>
<comment type="caution">
    <text evidence="2">The sequence shown here is derived from an EMBL/GenBank/DDBJ whole genome shotgun (WGS) entry which is preliminary data.</text>
</comment>
<evidence type="ECO:0000313" key="3">
    <source>
        <dbReference type="Proteomes" id="UP001521137"/>
    </source>
</evidence>
<dbReference type="EMBL" id="JAKGAS010000012">
    <property type="protein sequence ID" value="MCF2949878.1"/>
    <property type="molecule type" value="Genomic_DNA"/>
</dbReference>
<keyword evidence="3" id="KW-1185">Reference proteome</keyword>
<feature type="transmembrane region" description="Helical" evidence="1">
    <location>
        <begin position="85"/>
        <end position="113"/>
    </location>
</feature>
<evidence type="ECO:0000256" key="1">
    <source>
        <dbReference type="SAM" id="Phobius"/>
    </source>
</evidence>
<organism evidence="2 3">
    <name type="scientific">Paraglaciecola algarum</name>
    <dbReference type="NCBI Taxonomy" id="3050085"/>
    <lineage>
        <taxon>Bacteria</taxon>
        <taxon>Pseudomonadati</taxon>
        <taxon>Pseudomonadota</taxon>
        <taxon>Gammaproteobacteria</taxon>
        <taxon>Alteromonadales</taxon>
        <taxon>Alteromonadaceae</taxon>
        <taxon>Paraglaciecola</taxon>
    </lineage>
</organism>
<gene>
    <name evidence="2" type="ORF">L0668_17295</name>
</gene>
<accession>A0ABS9DAA0</accession>
<dbReference type="Proteomes" id="UP001521137">
    <property type="component" value="Unassembled WGS sequence"/>
</dbReference>
<keyword evidence="1" id="KW-0472">Membrane</keyword>
<evidence type="ECO:0000313" key="2">
    <source>
        <dbReference type="EMBL" id="MCF2949878.1"/>
    </source>
</evidence>
<keyword evidence="1" id="KW-0812">Transmembrane</keyword>
<evidence type="ECO:0008006" key="4">
    <source>
        <dbReference type="Google" id="ProtNLM"/>
    </source>
</evidence>
<name>A0ABS9DAA0_9ALTE</name>
<keyword evidence="1" id="KW-1133">Transmembrane helix</keyword>
<proteinExistence type="predicted"/>
<reference evidence="2 3" key="1">
    <citation type="submission" date="2022-01" db="EMBL/GenBank/DDBJ databases">
        <title>Paraglaciecola sp. G1-23.</title>
        <authorList>
            <person name="Jin M.S."/>
            <person name="Han D.M."/>
            <person name="Kim H.M."/>
            <person name="Jeon C.O."/>
        </authorList>
    </citation>
    <scope>NUCLEOTIDE SEQUENCE [LARGE SCALE GENOMIC DNA]</scope>
    <source>
        <strain evidence="2 3">G1-23</strain>
    </source>
</reference>
<sequence>MPIEAQHIKKDPAIQKLLTKMPSHMADSFTDEQLVQLKSAIGSREWGKHKIDVRGTFPVPFFKSRIYYVFLMGRNYRNLSRQEKVISAFTIAAFTFLFIVFSVLFGLLVLYLIKSALGIDLFKGFSLGIWSWFKTLWT</sequence>
<dbReference type="RefSeq" id="WP_235313982.1">
    <property type="nucleotide sequence ID" value="NZ_JAKGAS010000012.1"/>
</dbReference>